<proteinExistence type="predicted"/>
<evidence type="ECO:0000313" key="1">
    <source>
        <dbReference type="EMBL" id="TKR34125.1"/>
    </source>
</evidence>
<dbReference type="Proteomes" id="UP000308707">
    <property type="component" value="Unassembled WGS sequence"/>
</dbReference>
<dbReference type="EMBL" id="SZUA01000001">
    <property type="protein sequence ID" value="TKR34125.1"/>
    <property type="molecule type" value="Genomic_DNA"/>
</dbReference>
<accession>A0A4U5JWT7</accession>
<keyword evidence="2" id="KW-1185">Reference proteome</keyword>
<name>A0A4U5JWT7_9GAMM</name>
<reference evidence="1 2" key="1">
    <citation type="submission" date="2019-04" db="EMBL/GenBank/DDBJ databases">
        <title>Reference strain of H23.</title>
        <authorList>
            <person name="Luo X."/>
        </authorList>
    </citation>
    <scope>NUCLEOTIDE SEQUENCE [LARGE SCALE GENOMIC DNA]</scope>
    <source>
        <strain evidence="1 2">H23</strain>
    </source>
</reference>
<organism evidence="1 2">
    <name type="scientific">Luteimonas gilva</name>
    <dbReference type="NCBI Taxonomy" id="2572684"/>
    <lineage>
        <taxon>Bacteria</taxon>
        <taxon>Pseudomonadati</taxon>
        <taxon>Pseudomonadota</taxon>
        <taxon>Gammaproteobacteria</taxon>
        <taxon>Lysobacterales</taxon>
        <taxon>Lysobacteraceae</taxon>
        <taxon>Luteimonas</taxon>
    </lineage>
</organism>
<protein>
    <submittedName>
        <fullName evidence="1">Uncharacterized protein</fullName>
    </submittedName>
</protein>
<comment type="caution">
    <text evidence="1">The sequence shown here is derived from an EMBL/GenBank/DDBJ whole genome shotgun (WGS) entry which is preliminary data.</text>
</comment>
<dbReference type="RefSeq" id="WP_137266328.1">
    <property type="nucleotide sequence ID" value="NZ_SZUA01000001.1"/>
</dbReference>
<evidence type="ECO:0000313" key="2">
    <source>
        <dbReference type="Proteomes" id="UP000308707"/>
    </source>
</evidence>
<dbReference type="OrthoDB" id="7056423at2"/>
<dbReference type="AlphaFoldDB" id="A0A4U5JWT7"/>
<sequence>MRWNRPSSLGKTVEVTASSRPIKVAYLVPLDDLEEAHLILDAVFYESYTRWAGVYTLIVPISGGRFLDESFRSWLDHFDPDYLYAYSTLESSTIADIDRLSCPIAFLKHRIQERDDAARKWRAYLPRWDHHFKSISSLSTVQSPALRVPPRRDELPTELTIFSQYSMSPLNRVLADNFGVSFDLLASTHGTPGLFRTLCLVPTDLPENHIAGSDRCTSLLEAFKAITDHQATPISQLAMAHSDGAASVEASAWTSSFRIFVGSSPLDRVNFWNCRHLKDGWTRTTNALVLDESFFNDDLLVRQLGQYLNKNNFLGGNGGPHHASLHSASLSVEVLRALRDMLQQVTWNSVAVGASPETLAVPSQQDLKHNLHRTVQDTVSLKINEDFTKVRADAPAHLAYLAPQFRGAGRGQWVIELNVDRHNNLSKYSNVIDKWQLPRRRKISRAFTERSSRPTRQGALALLPLNDSFPFGGRPVVEHYHYELSLPSDETFFRHLALDAFSYPDDDLRSGLEKYGYADLAVSDKGQNLRGIIAMFDHLSTAANILANAFWRKVLNAATEDTARPRTFKRDKLLSLIRDDKNSVERVKREQRCQNIGEAKKYLEAGLFDTLEHLVRANVFFQVANWRCIYCGHSNSRTFDKMQIRNECEICATDYMAPIDLEWHFELNDFVHRSLKRHAGLPVLWTLGFLLDRLHSDSFLYLPEVDLFLSHEGNDKVELDILCVLGRKFYAVEVKRSATTFLNALDAADKFCANVIRLRPDVAVLSFQQLCEAGVDEAATRERLVATAKEIRERIAPWIGLEVLIANDFPEFNEVPADLGWRGSRVGRLDWEHSRSGR</sequence>
<gene>
    <name evidence="1" type="ORF">FCE95_07630</name>
</gene>